<dbReference type="SUPFAM" id="SSF55073">
    <property type="entry name" value="Nucleotide cyclase"/>
    <property type="match status" value="1"/>
</dbReference>
<feature type="region of interest" description="Disordered" evidence="3">
    <location>
        <begin position="1"/>
        <end position="59"/>
    </location>
</feature>
<name>A0A9N8EQ67_9STRA</name>
<keyword evidence="4" id="KW-0472">Membrane</keyword>
<evidence type="ECO:0000259" key="6">
    <source>
        <dbReference type="PROSITE" id="PS51845"/>
    </source>
</evidence>
<proteinExistence type="predicted"/>
<dbReference type="GO" id="GO:0004114">
    <property type="term" value="F:3',5'-cyclic-nucleotide phosphodiesterase activity"/>
    <property type="evidence" value="ECO:0007669"/>
    <property type="project" value="InterPro"/>
</dbReference>
<keyword evidence="4" id="KW-0812">Transmembrane</keyword>
<dbReference type="SUPFAM" id="SSF109604">
    <property type="entry name" value="HD-domain/PDEase-like"/>
    <property type="match status" value="1"/>
</dbReference>
<keyword evidence="4" id="KW-1133">Transmembrane helix</keyword>
<dbReference type="InterPro" id="IPR029787">
    <property type="entry name" value="Nucleotide_cyclase"/>
</dbReference>
<dbReference type="EMBL" id="CAICTM010001327">
    <property type="protein sequence ID" value="CAB9522680.1"/>
    <property type="molecule type" value="Genomic_DNA"/>
</dbReference>
<keyword evidence="8" id="KW-1185">Reference proteome</keyword>
<evidence type="ECO:0000256" key="1">
    <source>
        <dbReference type="ARBA" id="ARBA00022723"/>
    </source>
</evidence>
<evidence type="ECO:0000256" key="2">
    <source>
        <dbReference type="ARBA" id="ARBA00022801"/>
    </source>
</evidence>
<dbReference type="PROSITE" id="PS51845">
    <property type="entry name" value="PDEASE_I_2"/>
    <property type="match status" value="1"/>
</dbReference>
<dbReference type="InterPro" id="IPR001054">
    <property type="entry name" value="A/G_cyclase"/>
</dbReference>
<dbReference type="InterPro" id="IPR002073">
    <property type="entry name" value="PDEase_catalytic_dom"/>
</dbReference>
<reference evidence="7" key="1">
    <citation type="submission" date="2020-06" db="EMBL/GenBank/DDBJ databases">
        <authorList>
            <consortium name="Plant Systems Biology data submission"/>
        </authorList>
    </citation>
    <scope>NUCLEOTIDE SEQUENCE</scope>
    <source>
        <strain evidence="7">D6</strain>
    </source>
</reference>
<feature type="compositionally biased region" description="Basic residues" evidence="3">
    <location>
        <begin position="36"/>
        <end position="47"/>
    </location>
</feature>
<dbReference type="CDD" id="cd07302">
    <property type="entry name" value="CHD"/>
    <property type="match status" value="1"/>
</dbReference>
<feature type="domain" description="Guanylate cyclase" evidence="5">
    <location>
        <begin position="247"/>
        <end position="379"/>
    </location>
</feature>
<feature type="region of interest" description="Disordered" evidence="3">
    <location>
        <begin position="412"/>
        <end position="446"/>
    </location>
</feature>
<dbReference type="Pfam" id="PF00211">
    <property type="entry name" value="Guanylate_cyc"/>
    <property type="match status" value="1"/>
</dbReference>
<dbReference type="GO" id="GO:0035556">
    <property type="term" value="P:intracellular signal transduction"/>
    <property type="evidence" value="ECO:0007669"/>
    <property type="project" value="InterPro"/>
</dbReference>
<dbReference type="Gene3D" id="3.30.70.1230">
    <property type="entry name" value="Nucleotide cyclase"/>
    <property type="match status" value="1"/>
</dbReference>
<sequence>MTSTPDAEANLPRRHSEPTLNGSAHEVAASEEANRRRQNRRRSSKRRLRDEDEASDGDLSDFDTSKVSLTWREIITGTLLVCAFSACMSVFVLLGGQQQQQDTDNTAVGALSPQCESKTYLQQNLLSYLIAGESHEDYLQHSSHNDDNSTCSYSFHICSDHPSTATLLDNLETVLYVLLLGALCTVMGVTVLVYDDSEDAMMQWIKDRSRRAAGKAMMDLSDHASWGGNASFRRNVASMADLFPDASVLFADIVGFEAWSSQREPTQCLTLLETIHDAFDRLAKEQAVFKVEASGSNYTAATGLPEARSDHAEALLRFADDCRRAFKETTKALEVTLGPDTSDLSLKVGIHSGPVTAIRGGRSRFQIMGDTVSTAASTCNSSKAGKIQLTHETVQLLPSLLQDEWVTVRNQSLGGGSGKGEENPTFWLTIPSDAEPSSNPEDHAQDDRIPRLVDWNVQILRRVLNQITAKRVAANVHYNGATGTASREPSPIPCSPVNEDAIEESLRRGKMVIDEVEEVIILPKYDAAVAKAQETLKYGGETIEVSDEVVDQLREYIGAIARSYKNNPFHNFEHASHVTMSVSKLLSRILRPKLAKGSSINDYDDDDKQQRIHDHTYGITSDPLTQFACMFSALIHDAEHDGVPNAQLVKEESKLASRYKNQSVAEQNSVDVGWNLLMEPRFQELRNAIYSNEAEMVHFRKLVVNCVMATDIVDKQLKELRNKRWERAFAGKTIDSMDISSDDPAILEEDVNRKATIVIEHLLQASDVSHTMQHFNVFRKWNEKLFHEMYFAFKDGRSTSDPSKFWYKGEIGFFDFYIIPLAKKLKECGVFGVSSDEYLNYATKNRQEWLSKGKGIVDGLVENAERAYSQIRDDRSNHSIKFA</sequence>
<gene>
    <name evidence="7" type="ORF">SEMRO_1329_G263350.1</name>
</gene>
<feature type="domain" description="PDEase" evidence="6">
    <location>
        <begin position="485"/>
        <end position="712"/>
    </location>
</feature>
<protein>
    <submittedName>
        <fullName evidence="7">cAMP-specific 3',5'-cyclic phosphodiesterase, isoform</fullName>
    </submittedName>
</protein>
<dbReference type="Pfam" id="PF00233">
    <property type="entry name" value="PDEase_I"/>
    <property type="match status" value="1"/>
</dbReference>
<evidence type="ECO:0000259" key="5">
    <source>
        <dbReference type="PROSITE" id="PS50125"/>
    </source>
</evidence>
<dbReference type="GO" id="GO:0009190">
    <property type="term" value="P:cyclic nucleotide biosynthetic process"/>
    <property type="evidence" value="ECO:0007669"/>
    <property type="project" value="InterPro"/>
</dbReference>
<keyword evidence="1" id="KW-0479">Metal-binding</keyword>
<dbReference type="SMART" id="SM00044">
    <property type="entry name" value="CYCc"/>
    <property type="match status" value="1"/>
</dbReference>
<dbReference type="InterPro" id="IPR036971">
    <property type="entry name" value="PDEase_catalytic_dom_sf"/>
</dbReference>
<keyword evidence="2" id="KW-0378">Hydrolase</keyword>
<dbReference type="PROSITE" id="PS50125">
    <property type="entry name" value="GUANYLATE_CYCLASE_2"/>
    <property type="match status" value="1"/>
</dbReference>
<accession>A0A9N8EQ67</accession>
<evidence type="ECO:0000313" key="7">
    <source>
        <dbReference type="EMBL" id="CAB9522680.1"/>
    </source>
</evidence>
<feature type="transmembrane region" description="Helical" evidence="4">
    <location>
        <begin position="174"/>
        <end position="194"/>
    </location>
</feature>
<dbReference type="PANTHER" id="PTHR11347">
    <property type="entry name" value="CYCLIC NUCLEOTIDE PHOSPHODIESTERASE"/>
    <property type="match status" value="1"/>
</dbReference>
<feature type="transmembrane region" description="Helical" evidence="4">
    <location>
        <begin position="74"/>
        <end position="94"/>
    </location>
</feature>
<evidence type="ECO:0000256" key="3">
    <source>
        <dbReference type="SAM" id="MobiDB-lite"/>
    </source>
</evidence>
<dbReference type="AlphaFoldDB" id="A0A9N8EQ67"/>
<dbReference type="Proteomes" id="UP001153069">
    <property type="component" value="Unassembled WGS sequence"/>
</dbReference>
<dbReference type="Gene3D" id="1.10.1300.10">
    <property type="entry name" value="3'5'-cyclic nucleotide phosphodiesterase, catalytic domain"/>
    <property type="match status" value="1"/>
</dbReference>
<evidence type="ECO:0000313" key="8">
    <source>
        <dbReference type="Proteomes" id="UP001153069"/>
    </source>
</evidence>
<comment type="caution">
    <text evidence="7">The sequence shown here is derived from an EMBL/GenBank/DDBJ whole genome shotgun (WGS) entry which is preliminary data.</text>
</comment>
<organism evidence="7 8">
    <name type="scientific">Seminavis robusta</name>
    <dbReference type="NCBI Taxonomy" id="568900"/>
    <lineage>
        <taxon>Eukaryota</taxon>
        <taxon>Sar</taxon>
        <taxon>Stramenopiles</taxon>
        <taxon>Ochrophyta</taxon>
        <taxon>Bacillariophyta</taxon>
        <taxon>Bacillariophyceae</taxon>
        <taxon>Bacillariophycidae</taxon>
        <taxon>Naviculales</taxon>
        <taxon>Naviculaceae</taxon>
        <taxon>Seminavis</taxon>
    </lineage>
</organism>
<evidence type="ECO:0000256" key="4">
    <source>
        <dbReference type="SAM" id="Phobius"/>
    </source>
</evidence>
<dbReference type="GO" id="GO:0046872">
    <property type="term" value="F:metal ion binding"/>
    <property type="evidence" value="ECO:0007669"/>
    <property type="project" value="UniProtKB-KW"/>
</dbReference>